<organism evidence="1 2">
    <name type="scientific">Aquabacterium olei</name>
    <dbReference type="NCBI Taxonomy" id="1296669"/>
    <lineage>
        <taxon>Bacteria</taxon>
        <taxon>Pseudomonadati</taxon>
        <taxon>Pseudomonadota</taxon>
        <taxon>Betaproteobacteria</taxon>
        <taxon>Burkholderiales</taxon>
        <taxon>Aquabacterium</taxon>
    </lineage>
</organism>
<dbReference type="NCBIfam" id="NF045536">
    <property type="entry name" value="phasin_PhaP6"/>
    <property type="match status" value="1"/>
</dbReference>
<dbReference type="RefSeq" id="WP_109037023.1">
    <property type="nucleotide sequence ID" value="NZ_CP029210.1"/>
</dbReference>
<evidence type="ECO:0008006" key="3">
    <source>
        <dbReference type="Google" id="ProtNLM"/>
    </source>
</evidence>
<reference evidence="1 2" key="1">
    <citation type="submission" date="2018-05" db="EMBL/GenBank/DDBJ databases">
        <title>complete genome sequence of Aquabacterium olei NBRC 110486.</title>
        <authorList>
            <person name="Tang B."/>
            <person name="Chang J."/>
            <person name="Zhang L."/>
            <person name="Yang H."/>
        </authorList>
    </citation>
    <scope>NUCLEOTIDE SEQUENCE [LARGE SCALE GENOMIC DNA]</scope>
    <source>
        <strain evidence="1 2">NBRC 110486</strain>
    </source>
</reference>
<dbReference type="AlphaFoldDB" id="A0A2U8FT13"/>
<evidence type="ECO:0000313" key="2">
    <source>
        <dbReference type="Proteomes" id="UP000244892"/>
    </source>
</evidence>
<dbReference type="EMBL" id="CP029210">
    <property type="protein sequence ID" value="AWI54027.1"/>
    <property type="molecule type" value="Genomic_DNA"/>
</dbReference>
<dbReference type="KEGG" id="aon:DEH84_11765"/>
<dbReference type="OrthoDB" id="5625573at2"/>
<evidence type="ECO:0000313" key="1">
    <source>
        <dbReference type="EMBL" id="AWI54027.1"/>
    </source>
</evidence>
<dbReference type="Proteomes" id="UP000244892">
    <property type="component" value="Chromosome"/>
</dbReference>
<protein>
    <recommendedName>
        <fullName evidence="3">Phasin domain-containing protein</fullName>
    </recommendedName>
</protein>
<sequence>MPSRRKDVTAVSLATRGHELAIAVPQVIGHRVVRMALAGPVLSARDHKEFSGMVAEKQVAFMQSWMAMWSHAMQAQQRLALSLWQACWPVPGGAHPGQTLLQAGEAWHRASLGVIDQGLAPVHRKATANARRLARTRLR</sequence>
<dbReference type="InterPro" id="IPR053785">
    <property type="entry name" value="PhaP6-like"/>
</dbReference>
<accession>A0A2U8FT13</accession>
<name>A0A2U8FT13_9BURK</name>
<keyword evidence="2" id="KW-1185">Reference proteome</keyword>
<gene>
    <name evidence="1" type="ORF">DEH84_11765</name>
</gene>
<proteinExistence type="predicted"/>